<evidence type="ECO:0008006" key="5">
    <source>
        <dbReference type="Google" id="ProtNLM"/>
    </source>
</evidence>
<comment type="caution">
    <text evidence="3">The sequence shown here is derived from an EMBL/GenBank/DDBJ whole genome shotgun (WGS) entry which is preliminary data.</text>
</comment>
<protein>
    <recommendedName>
        <fullName evidence="5">Excalibur calcium-binding domain-containing protein</fullName>
    </recommendedName>
</protein>
<dbReference type="AlphaFoldDB" id="A0A4S3MKK0"/>
<feature type="chain" id="PRO_5020336547" description="Excalibur calcium-binding domain-containing protein" evidence="2">
    <location>
        <begin position="17"/>
        <end position="289"/>
    </location>
</feature>
<name>A0A4S3MKK0_9RHOB</name>
<keyword evidence="4" id="KW-1185">Reference proteome</keyword>
<sequence>MLRRLPCLLATAAAVAACTPSVPDSGAGVGFGDYATYQTQREAQLSGAMQAQLPPVNAYGQGVTDPGAPLSAMPGAVPGMTPGASPQTGFSTERLGAAIDAAEAGTPLPPQPQALPGMPPSGAVIGSDVGASLSADRPRGDAPAGIQIQAGEVNPDNIGISDEQDFNAVAARETIESDKARLERNRAQYQVITPDQVVQPTALPERRGDSGPNIVAFALSTTHLPGTPVYKRPALRMANADAACGRYGSSDQAQRAFLAAGGPEKDPRGLDPDGDGFVCGWDPRPFRAN</sequence>
<dbReference type="EMBL" id="SSND01000005">
    <property type="protein sequence ID" value="THD81563.1"/>
    <property type="molecule type" value="Genomic_DNA"/>
</dbReference>
<evidence type="ECO:0000256" key="2">
    <source>
        <dbReference type="SAM" id="SignalP"/>
    </source>
</evidence>
<reference evidence="3 4" key="1">
    <citation type="submission" date="2019-04" db="EMBL/GenBank/DDBJ databases">
        <title>Draft genome sequence of Gemmobacter aestuarii sp. nov.</title>
        <authorList>
            <person name="Hameed A."/>
            <person name="Lin S.-Y."/>
            <person name="Shahina M."/>
            <person name="Lai W.-A."/>
            <person name="Young C.-C."/>
        </authorList>
    </citation>
    <scope>NUCLEOTIDE SEQUENCE [LARGE SCALE GENOMIC DNA]</scope>
    <source>
        <strain evidence="3 4">CC-PW-75</strain>
    </source>
</reference>
<accession>A0A4S3MKK0</accession>
<proteinExistence type="predicted"/>
<evidence type="ECO:0000313" key="4">
    <source>
        <dbReference type="Proteomes" id="UP000309450"/>
    </source>
</evidence>
<dbReference type="OrthoDB" id="7951357at2"/>
<evidence type="ECO:0000313" key="3">
    <source>
        <dbReference type="EMBL" id="THD81563.1"/>
    </source>
</evidence>
<dbReference type="Proteomes" id="UP000309450">
    <property type="component" value="Unassembled WGS sequence"/>
</dbReference>
<keyword evidence="2" id="KW-0732">Signal</keyword>
<dbReference type="RefSeq" id="WP_136395823.1">
    <property type="nucleotide sequence ID" value="NZ_SSND01000005.1"/>
</dbReference>
<evidence type="ECO:0000256" key="1">
    <source>
        <dbReference type="SAM" id="MobiDB-lite"/>
    </source>
</evidence>
<feature type="signal peptide" evidence="2">
    <location>
        <begin position="1"/>
        <end position="16"/>
    </location>
</feature>
<organism evidence="3 4">
    <name type="scientific">Aliigemmobacter aestuarii</name>
    <dbReference type="NCBI Taxonomy" id="1445661"/>
    <lineage>
        <taxon>Bacteria</taxon>
        <taxon>Pseudomonadati</taxon>
        <taxon>Pseudomonadota</taxon>
        <taxon>Alphaproteobacteria</taxon>
        <taxon>Rhodobacterales</taxon>
        <taxon>Paracoccaceae</taxon>
        <taxon>Aliigemmobacter</taxon>
    </lineage>
</organism>
<gene>
    <name evidence="3" type="ORF">E7811_16810</name>
</gene>
<feature type="region of interest" description="Disordered" evidence="1">
    <location>
        <begin position="261"/>
        <end position="289"/>
    </location>
</feature>
<dbReference type="PROSITE" id="PS51257">
    <property type="entry name" value="PROKAR_LIPOPROTEIN"/>
    <property type="match status" value="1"/>
</dbReference>